<feature type="chain" id="PRO_5046156531" evidence="1">
    <location>
        <begin position="30"/>
        <end position="294"/>
    </location>
</feature>
<dbReference type="InterPro" id="IPR029032">
    <property type="entry name" value="AhpD-like"/>
</dbReference>
<dbReference type="InterPro" id="IPR003779">
    <property type="entry name" value="CMD-like"/>
</dbReference>
<dbReference type="EMBL" id="JAUSUE010000016">
    <property type="protein sequence ID" value="MDQ0204405.1"/>
    <property type="molecule type" value="Genomic_DNA"/>
</dbReference>
<dbReference type="EC" id="4.1.1.44" evidence="3"/>
<dbReference type="PANTHER" id="PTHR33570">
    <property type="entry name" value="4-CARBOXYMUCONOLACTONE DECARBOXYLASE FAMILY PROTEIN"/>
    <property type="match status" value="1"/>
</dbReference>
<accession>A0ABT9YA85</accession>
<reference evidence="3 4" key="1">
    <citation type="submission" date="2023-07" db="EMBL/GenBank/DDBJ databases">
        <title>Genomic Encyclopedia of Type Strains, Phase IV (KMG-IV): sequencing the most valuable type-strain genomes for metagenomic binning, comparative biology and taxonomic classification.</title>
        <authorList>
            <person name="Goeker M."/>
        </authorList>
    </citation>
    <scope>NUCLEOTIDE SEQUENCE [LARGE SCALE GENOMIC DNA]</scope>
    <source>
        <strain evidence="3 4">DSM 16980</strain>
    </source>
</reference>
<dbReference type="PANTHER" id="PTHR33570:SF2">
    <property type="entry name" value="CARBOXYMUCONOLACTONE DECARBOXYLASE-LIKE DOMAIN-CONTAINING PROTEIN"/>
    <property type="match status" value="1"/>
</dbReference>
<organism evidence="3 4">
    <name type="scientific">Pectinatus haikarae</name>
    <dbReference type="NCBI Taxonomy" id="349096"/>
    <lineage>
        <taxon>Bacteria</taxon>
        <taxon>Bacillati</taxon>
        <taxon>Bacillota</taxon>
        <taxon>Negativicutes</taxon>
        <taxon>Selenomonadales</taxon>
        <taxon>Selenomonadaceae</taxon>
        <taxon>Pectinatus</taxon>
    </lineage>
</organism>
<evidence type="ECO:0000313" key="3">
    <source>
        <dbReference type="EMBL" id="MDQ0204405.1"/>
    </source>
</evidence>
<dbReference type="SUPFAM" id="SSF69118">
    <property type="entry name" value="AhpD-like"/>
    <property type="match status" value="1"/>
</dbReference>
<keyword evidence="1" id="KW-0732">Signal</keyword>
<keyword evidence="4" id="KW-1185">Reference proteome</keyword>
<dbReference type="RefSeq" id="WP_307224719.1">
    <property type="nucleotide sequence ID" value="NZ_CP116940.1"/>
</dbReference>
<evidence type="ECO:0000259" key="2">
    <source>
        <dbReference type="Pfam" id="PF02627"/>
    </source>
</evidence>
<dbReference type="InterPro" id="IPR052512">
    <property type="entry name" value="4CMD/NDH-1_regulator"/>
</dbReference>
<dbReference type="Proteomes" id="UP001239167">
    <property type="component" value="Unassembled WGS sequence"/>
</dbReference>
<feature type="domain" description="Carboxymuconolactone decarboxylase-like" evidence="2">
    <location>
        <begin position="207"/>
        <end position="289"/>
    </location>
</feature>
<dbReference type="Pfam" id="PF02627">
    <property type="entry name" value="CMD"/>
    <property type="match status" value="2"/>
</dbReference>
<comment type="caution">
    <text evidence="3">The sequence shown here is derived from an EMBL/GenBank/DDBJ whole genome shotgun (WGS) entry which is preliminary data.</text>
</comment>
<feature type="signal peptide" evidence="1">
    <location>
        <begin position="1"/>
        <end position="29"/>
    </location>
</feature>
<sequence>MKDYKILKRFLRIAAISLSTLTFIGTAAAAAEPTDNNMEEPPIAIDRVQAGDEKYQRLFGNTKVPEETTDPDFANTMKRFIYGEVEQQGNLTDKQRELITLVVLETTQNTTLFKMHVGGALRIGITPVEIKEAVYQSAPYVGFPKALDALHIVNAVLKAQRIKLPLESQTTVTEEDRFEKGLAVQKKIYGDYIDKMRAAAPEDQKHIQDYLSAFCFGDTYTRNGLDLRMRELLTFAIIASLGGCESQLKGHIQGNINVGNDKKTIISAATQCMPYIGFPRTLNALRCINEVLPE</sequence>
<proteinExistence type="predicted"/>
<name>A0ABT9YA85_9FIRM</name>
<evidence type="ECO:0000256" key="1">
    <source>
        <dbReference type="SAM" id="SignalP"/>
    </source>
</evidence>
<evidence type="ECO:0000313" key="4">
    <source>
        <dbReference type="Proteomes" id="UP001239167"/>
    </source>
</evidence>
<dbReference type="Gene3D" id="1.20.1290.10">
    <property type="entry name" value="AhpD-like"/>
    <property type="match status" value="1"/>
</dbReference>
<gene>
    <name evidence="3" type="ORF">J2S01_002133</name>
</gene>
<keyword evidence="3" id="KW-0456">Lyase</keyword>
<protein>
    <submittedName>
        <fullName evidence="3">4-carboxymuconolactone decarboxylase</fullName>
        <ecNumber evidence="3">4.1.1.44</ecNumber>
    </submittedName>
</protein>
<feature type="domain" description="Carboxymuconolactone decarboxylase-like" evidence="2">
    <location>
        <begin position="71"/>
        <end position="154"/>
    </location>
</feature>
<dbReference type="GO" id="GO:0047575">
    <property type="term" value="F:4-carboxymuconolactone decarboxylase activity"/>
    <property type="evidence" value="ECO:0007669"/>
    <property type="project" value="UniProtKB-EC"/>
</dbReference>